<feature type="transmembrane region" description="Helical" evidence="9">
    <location>
        <begin position="184"/>
        <end position="204"/>
    </location>
</feature>
<feature type="transmembrane region" description="Helical" evidence="9">
    <location>
        <begin position="157"/>
        <end position="178"/>
    </location>
</feature>
<dbReference type="CDD" id="cd17320">
    <property type="entry name" value="MFS_MdfA_MDR_like"/>
    <property type="match status" value="1"/>
</dbReference>
<feature type="domain" description="Major facilitator superfamily (MFS) profile" evidence="10">
    <location>
        <begin position="29"/>
        <end position="411"/>
    </location>
</feature>
<dbReference type="PANTHER" id="PTHR42718">
    <property type="entry name" value="MAJOR FACILITATOR SUPERFAMILY MULTIDRUG TRANSPORTER MFSC"/>
    <property type="match status" value="1"/>
</dbReference>
<gene>
    <name evidence="11" type="ORF">ACFSJG_20875</name>
</gene>
<feature type="transmembrane region" description="Helical" evidence="9">
    <location>
        <begin position="29"/>
        <end position="51"/>
    </location>
</feature>
<comment type="subcellular location">
    <subcellularLocation>
        <location evidence="1">Cell membrane</location>
        <topology evidence="1">Multi-pass membrane protein</topology>
    </subcellularLocation>
</comment>
<feature type="transmembrane region" description="Helical" evidence="9">
    <location>
        <begin position="96"/>
        <end position="122"/>
    </location>
</feature>
<evidence type="ECO:0000256" key="6">
    <source>
        <dbReference type="ARBA" id="ARBA00022692"/>
    </source>
</evidence>
<keyword evidence="7 9" id="KW-1133">Transmembrane helix</keyword>
<dbReference type="PANTHER" id="PTHR42718:SF9">
    <property type="entry name" value="MAJOR FACILITATOR SUPERFAMILY MULTIDRUG TRANSPORTER MFSC"/>
    <property type="match status" value="1"/>
</dbReference>
<proteinExistence type="inferred from homology"/>
<dbReference type="Gene3D" id="1.20.1720.10">
    <property type="entry name" value="Multidrug resistance protein D"/>
    <property type="match status" value="1"/>
</dbReference>
<dbReference type="InterPro" id="IPR011701">
    <property type="entry name" value="MFS"/>
</dbReference>
<organism evidence="11 12">
    <name type="scientific">Rhodococcus gannanensis</name>
    <dbReference type="NCBI Taxonomy" id="1960308"/>
    <lineage>
        <taxon>Bacteria</taxon>
        <taxon>Bacillati</taxon>
        <taxon>Actinomycetota</taxon>
        <taxon>Actinomycetes</taxon>
        <taxon>Mycobacteriales</taxon>
        <taxon>Nocardiaceae</taxon>
        <taxon>Rhodococcus</taxon>
    </lineage>
</organism>
<dbReference type="InterPro" id="IPR036259">
    <property type="entry name" value="MFS_trans_sf"/>
</dbReference>
<dbReference type="Proteomes" id="UP001597286">
    <property type="component" value="Unassembled WGS sequence"/>
</dbReference>
<keyword evidence="6 9" id="KW-0812">Transmembrane</keyword>
<feature type="transmembrane region" description="Helical" evidence="9">
    <location>
        <begin position="325"/>
        <end position="346"/>
    </location>
</feature>
<feature type="transmembrane region" description="Helical" evidence="9">
    <location>
        <begin position="63"/>
        <end position="84"/>
    </location>
</feature>
<feature type="transmembrane region" description="Helical" evidence="9">
    <location>
        <begin position="299"/>
        <end position="319"/>
    </location>
</feature>
<feature type="transmembrane region" description="Helical" evidence="9">
    <location>
        <begin position="358"/>
        <end position="381"/>
    </location>
</feature>
<dbReference type="EMBL" id="JBHUFB010000019">
    <property type="protein sequence ID" value="MFD1814679.1"/>
    <property type="molecule type" value="Genomic_DNA"/>
</dbReference>
<reference evidence="12" key="1">
    <citation type="journal article" date="2019" name="Int. J. Syst. Evol. Microbiol.">
        <title>The Global Catalogue of Microorganisms (GCM) 10K type strain sequencing project: providing services to taxonomists for standard genome sequencing and annotation.</title>
        <authorList>
            <consortium name="The Broad Institute Genomics Platform"/>
            <consortium name="The Broad Institute Genome Sequencing Center for Infectious Disease"/>
            <person name="Wu L."/>
            <person name="Ma J."/>
        </authorList>
    </citation>
    <scope>NUCLEOTIDE SEQUENCE [LARGE SCALE GENOMIC DNA]</scope>
    <source>
        <strain evidence="12">DT72</strain>
    </source>
</reference>
<protein>
    <submittedName>
        <fullName evidence="11">Multidrug effflux MFS transporter</fullName>
    </submittedName>
</protein>
<evidence type="ECO:0000256" key="5">
    <source>
        <dbReference type="ARBA" id="ARBA00022475"/>
    </source>
</evidence>
<name>A0ABW4P9R1_9NOCA</name>
<dbReference type="PROSITE" id="PS00216">
    <property type="entry name" value="SUGAR_TRANSPORT_1"/>
    <property type="match status" value="1"/>
</dbReference>
<keyword evidence="4" id="KW-0813">Transport</keyword>
<dbReference type="InterPro" id="IPR001958">
    <property type="entry name" value="Tet-R_TetA/multi-R_MdtG-like"/>
</dbReference>
<dbReference type="InterPro" id="IPR005829">
    <property type="entry name" value="Sugar_transporter_CS"/>
</dbReference>
<evidence type="ECO:0000256" key="2">
    <source>
        <dbReference type="ARBA" id="ARBA00006236"/>
    </source>
</evidence>
<evidence type="ECO:0000313" key="11">
    <source>
        <dbReference type="EMBL" id="MFD1814679.1"/>
    </source>
</evidence>
<sequence length="411" mass="41315">MTSRVTDAAVPAGSATVTPAPEGGSRIRLVLILGLLTALGPFTVDMYLPALPAIADDLATSDATVQLTLTGTLLGLAVGQLVIGPLSDVLGRRRPLVVGTSVHVLASLACWFAPSITVLGALRTLQGLGAAATGVIAMAVVRDLYAGRDAAVVLSRLMLVMGVAPILAPTAGGLLLTVVSWHGIFLVLAGLGVAMMLLGGLAMPETLPPHTRVRGGIRPLLRTYGTVLRDRRFVMLALACGLGRAVLWAYIAGSAFVLQEQFHLSALTYGLAFTGGAAVLIASTQLNVVLLGHWSPMRISVVSLAVSALIGILFVGIAAAELGGVLGFVLPVLALLCATGFVMPNAPALALTRHGEAAGTASAIVGFAQFGGAAAVAPVVGVLGNTGLAVAVAMSGAALLALGALCAGARD</sequence>
<evidence type="ECO:0000259" key="10">
    <source>
        <dbReference type="PROSITE" id="PS50850"/>
    </source>
</evidence>
<comment type="caution">
    <text evidence="11">The sequence shown here is derived from an EMBL/GenBank/DDBJ whole genome shotgun (WGS) entry which is preliminary data.</text>
</comment>
<keyword evidence="5" id="KW-1003">Cell membrane</keyword>
<dbReference type="PROSITE" id="PS50850">
    <property type="entry name" value="MFS"/>
    <property type="match status" value="1"/>
</dbReference>
<keyword evidence="8 9" id="KW-0472">Membrane</keyword>
<dbReference type="PRINTS" id="PR01035">
    <property type="entry name" value="TCRTETA"/>
</dbReference>
<evidence type="ECO:0000256" key="9">
    <source>
        <dbReference type="SAM" id="Phobius"/>
    </source>
</evidence>
<keyword evidence="12" id="KW-1185">Reference proteome</keyword>
<evidence type="ECO:0000313" key="12">
    <source>
        <dbReference type="Proteomes" id="UP001597286"/>
    </source>
</evidence>
<dbReference type="RefSeq" id="WP_378487151.1">
    <property type="nucleotide sequence ID" value="NZ_JBHUFB010000019.1"/>
</dbReference>
<dbReference type="InterPro" id="IPR020846">
    <property type="entry name" value="MFS_dom"/>
</dbReference>
<evidence type="ECO:0000256" key="3">
    <source>
        <dbReference type="ARBA" id="ARBA00007520"/>
    </source>
</evidence>
<dbReference type="InterPro" id="IPR004812">
    <property type="entry name" value="Efflux_drug-R_Bcr/CmlA"/>
</dbReference>
<accession>A0ABW4P9R1</accession>
<comment type="similarity">
    <text evidence="3">Belongs to the major facilitator superfamily. TCR/Tet family.</text>
</comment>
<comment type="similarity">
    <text evidence="2">Belongs to the major facilitator superfamily. Bcr/CmlA family.</text>
</comment>
<evidence type="ECO:0000256" key="7">
    <source>
        <dbReference type="ARBA" id="ARBA00022989"/>
    </source>
</evidence>
<feature type="transmembrane region" description="Helical" evidence="9">
    <location>
        <begin position="387"/>
        <end position="409"/>
    </location>
</feature>
<feature type="transmembrane region" description="Helical" evidence="9">
    <location>
        <begin position="233"/>
        <end position="251"/>
    </location>
</feature>
<feature type="transmembrane region" description="Helical" evidence="9">
    <location>
        <begin position="128"/>
        <end position="145"/>
    </location>
</feature>
<dbReference type="Pfam" id="PF07690">
    <property type="entry name" value="MFS_1"/>
    <property type="match status" value="1"/>
</dbReference>
<evidence type="ECO:0000256" key="8">
    <source>
        <dbReference type="ARBA" id="ARBA00023136"/>
    </source>
</evidence>
<evidence type="ECO:0000256" key="4">
    <source>
        <dbReference type="ARBA" id="ARBA00022448"/>
    </source>
</evidence>
<dbReference type="NCBIfam" id="TIGR00710">
    <property type="entry name" value="efflux_Bcr_CflA"/>
    <property type="match status" value="1"/>
</dbReference>
<dbReference type="SUPFAM" id="SSF103473">
    <property type="entry name" value="MFS general substrate transporter"/>
    <property type="match status" value="1"/>
</dbReference>
<feature type="transmembrane region" description="Helical" evidence="9">
    <location>
        <begin position="271"/>
        <end position="292"/>
    </location>
</feature>
<evidence type="ECO:0000256" key="1">
    <source>
        <dbReference type="ARBA" id="ARBA00004651"/>
    </source>
</evidence>